<name>M5SBQ3_9BACT</name>
<feature type="region of interest" description="Disordered" evidence="1">
    <location>
        <begin position="17"/>
        <end position="45"/>
    </location>
</feature>
<evidence type="ECO:0000256" key="1">
    <source>
        <dbReference type="SAM" id="MobiDB-lite"/>
    </source>
</evidence>
<proteinExistence type="predicted"/>
<sequence length="45" mass="5682">MNDWRFVRIYQQFEPSNGTFSRHRPEQTERRLNHRRFYQCQPATP</sequence>
<dbReference type="AlphaFoldDB" id="M5SBQ3"/>
<evidence type="ECO:0000313" key="2">
    <source>
        <dbReference type="EMBL" id="EMI28896.1"/>
    </source>
</evidence>
<accession>M5SBQ3</accession>
<gene>
    <name evidence="2" type="ORF">RESH_00560</name>
</gene>
<dbReference type="EMBL" id="ANOF01000015">
    <property type="protein sequence ID" value="EMI28896.1"/>
    <property type="molecule type" value="Genomic_DNA"/>
</dbReference>
<evidence type="ECO:0000313" key="3">
    <source>
        <dbReference type="Proteomes" id="UP000011996"/>
    </source>
</evidence>
<dbReference type="PATRIC" id="fig|1263868.3.peg.615"/>
<organism evidence="2 3">
    <name type="scientific">Rhodopirellula europaea SH398</name>
    <dbReference type="NCBI Taxonomy" id="1263868"/>
    <lineage>
        <taxon>Bacteria</taxon>
        <taxon>Pseudomonadati</taxon>
        <taxon>Planctomycetota</taxon>
        <taxon>Planctomycetia</taxon>
        <taxon>Pirellulales</taxon>
        <taxon>Pirellulaceae</taxon>
        <taxon>Rhodopirellula</taxon>
    </lineage>
</organism>
<comment type="caution">
    <text evidence="2">The sequence shown here is derived from an EMBL/GenBank/DDBJ whole genome shotgun (WGS) entry which is preliminary data.</text>
</comment>
<protein>
    <submittedName>
        <fullName evidence="2">Uncharacterized protein</fullName>
    </submittedName>
</protein>
<dbReference type="Proteomes" id="UP000011996">
    <property type="component" value="Unassembled WGS sequence"/>
</dbReference>
<reference evidence="2 3" key="1">
    <citation type="journal article" date="2013" name="Mar. Genomics">
        <title>Expression of sulfatases in Rhodopirellula baltica and the diversity of sulfatases in the genus Rhodopirellula.</title>
        <authorList>
            <person name="Wegner C.E."/>
            <person name="Richter-Heitmann T."/>
            <person name="Klindworth A."/>
            <person name="Klockow C."/>
            <person name="Richter M."/>
            <person name="Achstetter T."/>
            <person name="Glockner F.O."/>
            <person name="Harder J."/>
        </authorList>
    </citation>
    <scope>NUCLEOTIDE SEQUENCE [LARGE SCALE GENOMIC DNA]</scope>
    <source>
        <strain evidence="2 3">SH398</strain>
    </source>
</reference>